<sequence>MSSSVNRVKNRVRFRFAGLEIEFVDREKALKQVFEWSEKGTWNPIVVFGPEGCGKTAWLRQSVEILKDLGYSVIYFNPMMREFIAEVKIEDIKQRALEVLKRATSGYTLARFAWSVVDFAREVIRLGRKRLAIIIDDAFQFIGSKEASFIVKGMLELIEYPPENYDRIIAIAATSEGFSRVEIGRHRWADIMPMWNMSRKGFEELYEQVHKKSSGLIPSFEDIWRLTGGNPEMLENLVRFNWVVDRVVERIIKSKKLESFTASLSIDEKKWLLESVEDPDTLFTRERMSLLNKLVELNLVIDDIPWRKEYLWIDEPPLEKDLELGVGKLVAWQTPLHREAVKRVLKESIS</sequence>
<dbReference type="AlphaFoldDB" id="A0A7C5XLL6"/>
<dbReference type="GO" id="GO:0005524">
    <property type="term" value="F:ATP binding"/>
    <property type="evidence" value="ECO:0007669"/>
    <property type="project" value="InterPro"/>
</dbReference>
<dbReference type="CDD" id="cd00009">
    <property type="entry name" value="AAA"/>
    <property type="match status" value="1"/>
</dbReference>
<dbReference type="Pfam" id="PF01637">
    <property type="entry name" value="ATPase_2"/>
    <property type="match status" value="1"/>
</dbReference>
<organism evidence="2">
    <name type="scientific">Ignisphaera aggregans</name>
    <dbReference type="NCBI Taxonomy" id="334771"/>
    <lineage>
        <taxon>Archaea</taxon>
        <taxon>Thermoproteota</taxon>
        <taxon>Thermoprotei</taxon>
        <taxon>Desulfurococcales</taxon>
        <taxon>Desulfurococcaceae</taxon>
        <taxon>Ignisphaera</taxon>
    </lineage>
</organism>
<dbReference type="InterPro" id="IPR011579">
    <property type="entry name" value="ATPase_dom"/>
</dbReference>
<evidence type="ECO:0000313" key="2">
    <source>
        <dbReference type="EMBL" id="HHP81069.1"/>
    </source>
</evidence>
<dbReference type="SUPFAM" id="SSF52540">
    <property type="entry name" value="P-loop containing nucleoside triphosphate hydrolases"/>
    <property type="match status" value="1"/>
</dbReference>
<name>A0A7C5XLL6_9CREN</name>
<reference evidence="2" key="1">
    <citation type="journal article" date="2020" name="mSystems">
        <title>Genome- and Community-Level Interaction Insights into Carbon Utilization and Element Cycling Functions of Hydrothermarchaeota in Hydrothermal Sediment.</title>
        <authorList>
            <person name="Zhou Z."/>
            <person name="Liu Y."/>
            <person name="Xu W."/>
            <person name="Pan J."/>
            <person name="Luo Z.H."/>
            <person name="Li M."/>
        </authorList>
    </citation>
    <scope>NUCLEOTIDE SEQUENCE [LARGE SCALE GENOMIC DNA]</scope>
    <source>
        <strain evidence="2">SpSt-1121</strain>
    </source>
</reference>
<dbReference type="InterPro" id="IPR027417">
    <property type="entry name" value="P-loop_NTPase"/>
</dbReference>
<dbReference type="Gene3D" id="3.40.50.300">
    <property type="entry name" value="P-loop containing nucleotide triphosphate hydrolases"/>
    <property type="match status" value="1"/>
</dbReference>
<comment type="caution">
    <text evidence="2">The sequence shown here is derived from an EMBL/GenBank/DDBJ whole genome shotgun (WGS) entry which is preliminary data.</text>
</comment>
<evidence type="ECO:0000259" key="1">
    <source>
        <dbReference type="Pfam" id="PF01637"/>
    </source>
</evidence>
<dbReference type="EMBL" id="DRZI01000007">
    <property type="protein sequence ID" value="HHP81069.1"/>
    <property type="molecule type" value="Genomic_DNA"/>
</dbReference>
<accession>A0A7C5XLL6</accession>
<feature type="domain" description="ATPase" evidence="1">
    <location>
        <begin position="23"/>
        <end position="237"/>
    </location>
</feature>
<gene>
    <name evidence="2" type="ORF">ENM84_00235</name>
</gene>
<proteinExistence type="predicted"/>
<protein>
    <submittedName>
        <fullName evidence="2">AAA family ATPase</fullName>
    </submittedName>
</protein>